<comment type="cofactor">
    <cofactor evidence="1">
        <name>Mg(2+)</name>
        <dbReference type="ChEBI" id="CHEBI:18420"/>
    </cofactor>
</comment>
<dbReference type="GO" id="GO:0006753">
    <property type="term" value="P:nucleoside phosphate metabolic process"/>
    <property type="evidence" value="ECO:0007669"/>
    <property type="project" value="TreeGrafter"/>
</dbReference>
<dbReference type="PROSITE" id="PS51462">
    <property type="entry name" value="NUDIX"/>
    <property type="match status" value="1"/>
</dbReference>
<dbReference type="InterPro" id="IPR004385">
    <property type="entry name" value="NDP_pyrophosphatase"/>
</dbReference>
<dbReference type="AlphaFoldDB" id="A0A6G1SLZ4"/>
<evidence type="ECO:0000256" key="4">
    <source>
        <dbReference type="ARBA" id="ARBA00022490"/>
    </source>
</evidence>
<evidence type="ECO:0000256" key="9">
    <source>
        <dbReference type="ARBA" id="ARBA00066480"/>
    </source>
</evidence>
<organism evidence="13">
    <name type="scientific">Aceria tosichella</name>
    <name type="common">wheat curl mite</name>
    <dbReference type="NCBI Taxonomy" id="561515"/>
    <lineage>
        <taxon>Eukaryota</taxon>
        <taxon>Metazoa</taxon>
        <taxon>Ecdysozoa</taxon>
        <taxon>Arthropoda</taxon>
        <taxon>Chelicerata</taxon>
        <taxon>Arachnida</taxon>
        <taxon>Acari</taxon>
        <taxon>Acariformes</taxon>
        <taxon>Trombidiformes</taxon>
        <taxon>Prostigmata</taxon>
        <taxon>Eupodina</taxon>
        <taxon>Eriophyoidea</taxon>
        <taxon>Eriophyidae</taxon>
        <taxon>Eriophyinae</taxon>
        <taxon>Aceriini</taxon>
        <taxon>Aceria</taxon>
    </lineage>
</organism>
<keyword evidence="4" id="KW-0963">Cytoplasm</keyword>
<comment type="function">
    <text evidence="8">Hydrolyzes UDP-glucose to glucose 1-phosphate and UMP and ADP-ribose to ribose 5-phosphate and AMP. The physiological substrate is probably UDP-glucose. Poor activity on other substrates such as ADP-glucose, CDP-glucose, GDP-glucose and GDP-mannose.</text>
</comment>
<dbReference type="PANTHER" id="PTHR11839">
    <property type="entry name" value="UDP/ADP-SUGAR PYROPHOSPHATASE"/>
    <property type="match status" value="1"/>
</dbReference>
<dbReference type="FunFam" id="3.90.79.10:FF:000035">
    <property type="entry name" value="Uridine diphosphate glucose pyrophosphatase"/>
    <property type="match status" value="1"/>
</dbReference>
<evidence type="ECO:0000256" key="11">
    <source>
        <dbReference type="ARBA" id="ARBA00080475"/>
    </source>
</evidence>
<dbReference type="EC" id="3.6.1.45" evidence="9"/>
<gene>
    <name evidence="13" type="primary">NUDT14</name>
    <name evidence="13" type="ORF">g.15126</name>
</gene>
<dbReference type="NCBIfam" id="TIGR00052">
    <property type="entry name" value="nudix-type nucleoside diphosphatase, YffH/AdpP family"/>
    <property type="match status" value="1"/>
</dbReference>
<dbReference type="Gene3D" id="3.90.79.10">
    <property type="entry name" value="Nucleoside Triphosphate Pyrophosphohydrolase"/>
    <property type="match status" value="1"/>
</dbReference>
<dbReference type="GO" id="GO:0046872">
    <property type="term" value="F:metal ion binding"/>
    <property type="evidence" value="ECO:0007669"/>
    <property type="project" value="InterPro"/>
</dbReference>
<sequence>MMLCTILRATFKVSGSTKTRLTSAINLTNNQGSSRLLTRQTMASDQKQSGFVLHSIRALNQGESNYVKPLRMHFTLNGRTRAWDCLKAHDSVASVIYNKSRNKLIYVKQFRPAVYLSTLTKNTSNLTEFHPDQLGTPVSDKVGYTMELCAGLADKEGKTPQEVMREEIIEETGYDVPLESVKFINSFRGSTGLSGTLMSLFYTEVTDDQKATRGGGTDDEAIEVMELDIEDARKAVYCRDEDAPYSRPPAMLFGTCWFLTEHLPTISK</sequence>
<reference evidence="13" key="1">
    <citation type="submission" date="2018-10" db="EMBL/GenBank/DDBJ databases">
        <title>Transcriptome assembly of Aceria tosichella (Wheat curl mite) Type 2.</title>
        <authorList>
            <person name="Scully E.D."/>
            <person name="Geib S.M."/>
            <person name="Palmer N.A."/>
            <person name="Gupta A.K."/>
            <person name="Sarath G."/>
            <person name="Tatineni S."/>
        </authorList>
    </citation>
    <scope>NUCLEOTIDE SEQUENCE</scope>
    <source>
        <strain evidence="13">LincolnNE</strain>
    </source>
</reference>
<evidence type="ECO:0000256" key="1">
    <source>
        <dbReference type="ARBA" id="ARBA00001946"/>
    </source>
</evidence>
<comment type="subunit">
    <text evidence="3">Homodimer.</text>
</comment>
<feature type="domain" description="Nudix hydrolase" evidence="12">
    <location>
        <begin position="87"/>
        <end position="251"/>
    </location>
</feature>
<dbReference type="GO" id="GO:0008768">
    <property type="term" value="F:UDP-sugar diphosphatase activity"/>
    <property type="evidence" value="ECO:0007669"/>
    <property type="project" value="UniProtKB-EC"/>
</dbReference>
<evidence type="ECO:0000313" key="13">
    <source>
        <dbReference type="EMBL" id="MDE51197.1"/>
    </source>
</evidence>
<dbReference type="PANTHER" id="PTHR11839:SF15">
    <property type="entry name" value="URIDINE DIPHOSPHATE GLUCOSE PYROPHOSPHATASE NUDT14"/>
    <property type="match status" value="1"/>
</dbReference>
<comment type="subcellular location">
    <subcellularLocation>
        <location evidence="2">Cytoplasm</location>
    </subcellularLocation>
</comment>
<proteinExistence type="predicted"/>
<accession>A0A6G1SLZ4</accession>
<keyword evidence="5" id="KW-0378">Hydrolase</keyword>
<dbReference type="GO" id="GO:0005737">
    <property type="term" value="C:cytoplasm"/>
    <property type="evidence" value="ECO:0007669"/>
    <property type="project" value="UniProtKB-SubCell"/>
</dbReference>
<dbReference type="InterPro" id="IPR015797">
    <property type="entry name" value="NUDIX_hydrolase-like_dom_sf"/>
</dbReference>
<dbReference type="SUPFAM" id="SSF55811">
    <property type="entry name" value="Nudix"/>
    <property type="match status" value="1"/>
</dbReference>
<evidence type="ECO:0000256" key="3">
    <source>
        <dbReference type="ARBA" id="ARBA00011738"/>
    </source>
</evidence>
<evidence type="ECO:0000259" key="12">
    <source>
        <dbReference type="PROSITE" id="PS51462"/>
    </source>
</evidence>
<evidence type="ECO:0000256" key="10">
    <source>
        <dbReference type="ARBA" id="ARBA00071467"/>
    </source>
</evidence>
<evidence type="ECO:0000256" key="8">
    <source>
        <dbReference type="ARBA" id="ARBA00054674"/>
    </source>
</evidence>
<protein>
    <recommendedName>
        <fullName evidence="10">Uridine diphosphate glucose pyrophosphatase NUDT14</fullName>
        <ecNumber evidence="9">3.6.1.45</ecNumber>
    </recommendedName>
    <alternativeName>
        <fullName evidence="11">Nucleoside diphosphate-linked moiety X motif 14</fullName>
    </alternativeName>
</protein>
<dbReference type="GO" id="GO:0019693">
    <property type="term" value="P:ribose phosphate metabolic process"/>
    <property type="evidence" value="ECO:0007669"/>
    <property type="project" value="TreeGrafter"/>
</dbReference>
<evidence type="ECO:0000256" key="7">
    <source>
        <dbReference type="ARBA" id="ARBA00051086"/>
    </source>
</evidence>
<evidence type="ECO:0000256" key="5">
    <source>
        <dbReference type="ARBA" id="ARBA00022801"/>
    </source>
</evidence>
<dbReference type="CDD" id="cd18887">
    <property type="entry name" value="NUDIX_UGPPase_Nudt14"/>
    <property type="match status" value="1"/>
</dbReference>
<dbReference type="InterPro" id="IPR000086">
    <property type="entry name" value="NUDIX_hydrolase_dom"/>
</dbReference>
<dbReference type="EMBL" id="GGYP01006426">
    <property type="protein sequence ID" value="MDE51197.1"/>
    <property type="molecule type" value="Transcribed_RNA"/>
</dbReference>
<comment type="catalytic activity">
    <reaction evidence="7">
        <text>UDP-sugar + H2O = UMP + alpha-D-aldose 1-phosphate.</text>
        <dbReference type="EC" id="3.6.1.45"/>
    </reaction>
</comment>
<evidence type="ECO:0000256" key="2">
    <source>
        <dbReference type="ARBA" id="ARBA00004496"/>
    </source>
</evidence>
<evidence type="ECO:0000256" key="6">
    <source>
        <dbReference type="ARBA" id="ARBA00022842"/>
    </source>
</evidence>
<keyword evidence="6" id="KW-0460">Magnesium</keyword>
<name>A0A6G1SLZ4_9ACAR</name>